<keyword evidence="1" id="KW-0732">Signal</keyword>
<dbReference type="EMBL" id="JALLBG020000172">
    <property type="protein sequence ID" value="KAL3760768.1"/>
    <property type="molecule type" value="Genomic_DNA"/>
</dbReference>
<gene>
    <name evidence="2" type="ORF">ACHAWU_003676</name>
</gene>
<organism evidence="2 3">
    <name type="scientific">Discostella pseudostelligera</name>
    <dbReference type="NCBI Taxonomy" id="259834"/>
    <lineage>
        <taxon>Eukaryota</taxon>
        <taxon>Sar</taxon>
        <taxon>Stramenopiles</taxon>
        <taxon>Ochrophyta</taxon>
        <taxon>Bacillariophyta</taxon>
        <taxon>Coscinodiscophyceae</taxon>
        <taxon>Thalassiosirophycidae</taxon>
        <taxon>Stephanodiscales</taxon>
        <taxon>Stephanodiscaceae</taxon>
        <taxon>Discostella</taxon>
    </lineage>
</organism>
<evidence type="ECO:0000256" key="1">
    <source>
        <dbReference type="SAM" id="SignalP"/>
    </source>
</evidence>
<feature type="chain" id="PRO_5044878230" description="Transmembrane protein" evidence="1">
    <location>
        <begin position="29"/>
        <end position="75"/>
    </location>
</feature>
<name>A0ABD3MAF6_9STRA</name>
<keyword evidence="3" id="KW-1185">Reference proteome</keyword>
<evidence type="ECO:0008006" key="4">
    <source>
        <dbReference type="Google" id="ProtNLM"/>
    </source>
</evidence>
<reference evidence="2 3" key="1">
    <citation type="submission" date="2024-10" db="EMBL/GenBank/DDBJ databases">
        <title>Updated reference genomes for cyclostephanoid diatoms.</title>
        <authorList>
            <person name="Roberts W.R."/>
            <person name="Alverson A.J."/>
        </authorList>
    </citation>
    <scope>NUCLEOTIDE SEQUENCE [LARGE SCALE GENOMIC DNA]</scope>
    <source>
        <strain evidence="2 3">AJA232-27</strain>
    </source>
</reference>
<evidence type="ECO:0000313" key="2">
    <source>
        <dbReference type="EMBL" id="KAL3760768.1"/>
    </source>
</evidence>
<dbReference type="AlphaFoldDB" id="A0ABD3MAF6"/>
<feature type="signal peptide" evidence="1">
    <location>
        <begin position="1"/>
        <end position="28"/>
    </location>
</feature>
<sequence>MMTRMRSPASPSMSLLLLLAVFASTLTAVLVSARPIVRHIRSTHEFDRLMKKHATQTGLPVILSTSTPTVVVPVE</sequence>
<evidence type="ECO:0000313" key="3">
    <source>
        <dbReference type="Proteomes" id="UP001530293"/>
    </source>
</evidence>
<comment type="caution">
    <text evidence="2">The sequence shown here is derived from an EMBL/GenBank/DDBJ whole genome shotgun (WGS) entry which is preliminary data.</text>
</comment>
<protein>
    <recommendedName>
        <fullName evidence="4">Transmembrane protein</fullName>
    </recommendedName>
</protein>
<accession>A0ABD3MAF6</accession>
<proteinExistence type="predicted"/>
<dbReference type="Proteomes" id="UP001530293">
    <property type="component" value="Unassembled WGS sequence"/>
</dbReference>